<dbReference type="Pfam" id="PF01476">
    <property type="entry name" value="LysM"/>
    <property type="match status" value="2"/>
</dbReference>
<dbReference type="InterPro" id="IPR016047">
    <property type="entry name" value="M23ase_b-sheet_dom"/>
</dbReference>
<dbReference type="PANTHER" id="PTHR21666:SF270">
    <property type="entry name" value="MUREIN HYDROLASE ACTIVATOR ENVC"/>
    <property type="match status" value="1"/>
</dbReference>
<reference evidence="2 3" key="1">
    <citation type="journal article" date="2016" name="Nat. Commun.">
        <title>Thousands of microbial genomes shed light on interconnected biogeochemical processes in an aquifer system.</title>
        <authorList>
            <person name="Anantharaman K."/>
            <person name="Brown C.T."/>
            <person name="Hug L.A."/>
            <person name="Sharon I."/>
            <person name="Castelle C.J."/>
            <person name="Probst A.J."/>
            <person name="Thomas B.C."/>
            <person name="Singh A."/>
            <person name="Wilkins M.J."/>
            <person name="Karaoz U."/>
            <person name="Brodie E.L."/>
            <person name="Williams K.H."/>
            <person name="Hubbard S.S."/>
            <person name="Banfield J.F."/>
        </authorList>
    </citation>
    <scope>NUCLEOTIDE SEQUENCE [LARGE SCALE GENOMIC DNA]</scope>
</reference>
<feature type="domain" description="LysM" evidence="1">
    <location>
        <begin position="211"/>
        <end position="255"/>
    </location>
</feature>
<dbReference type="GO" id="GO:0004222">
    <property type="term" value="F:metalloendopeptidase activity"/>
    <property type="evidence" value="ECO:0007669"/>
    <property type="project" value="TreeGrafter"/>
</dbReference>
<organism evidence="2 3">
    <name type="scientific">Candidatus Sungbacteria bacterium RIFCSPHIGHO2_02_FULL_52_23</name>
    <dbReference type="NCBI Taxonomy" id="1802274"/>
    <lineage>
        <taxon>Bacteria</taxon>
        <taxon>Candidatus Sungiibacteriota</taxon>
    </lineage>
</organism>
<dbReference type="InterPro" id="IPR011055">
    <property type="entry name" value="Dup_hybrid_motif"/>
</dbReference>
<protein>
    <recommendedName>
        <fullName evidence="1">LysM domain-containing protein</fullName>
    </recommendedName>
</protein>
<gene>
    <name evidence="2" type="ORF">A3J58_01625</name>
</gene>
<dbReference type="Gene3D" id="2.70.70.10">
    <property type="entry name" value="Glucose Permease (Domain IIA)"/>
    <property type="match status" value="1"/>
</dbReference>
<dbReference type="STRING" id="1802274.A3J58_01625"/>
<dbReference type="SMART" id="SM00257">
    <property type="entry name" value="LysM"/>
    <property type="match status" value="2"/>
</dbReference>
<dbReference type="SUPFAM" id="SSF51261">
    <property type="entry name" value="Duplicated hybrid motif"/>
    <property type="match status" value="1"/>
</dbReference>
<dbReference type="CDD" id="cd12797">
    <property type="entry name" value="M23_peptidase"/>
    <property type="match status" value="1"/>
</dbReference>
<dbReference type="Pfam" id="PF01551">
    <property type="entry name" value="Peptidase_M23"/>
    <property type="match status" value="1"/>
</dbReference>
<name>A0A1G2KSI5_9BACT</name>
<feature type="domain" description="LysM" evidence="1">
    <location>
        <begin position="161"/>
        <end position="205"/>
    </location>
</feature>
<dbReference type="PANTHER" id="PTHR21666">
    <property type="entry name" value="PEPTIDASE-RELATED"/>
    <property type="match status" value="1"/>
</dbReference>
<dbReference type="Gene3D" id="3.10.350.10">
    <property type="entry name" value="LysM domain"/>
    <property type="match status" value="2"/>
</dbReference>
<evidence type="ECO:0000313" key="2">
    <source>
        <dbReference type="EMBL" id="OHA02408.1"/>
    </source>
</evidence>
<sequence>MTQCLGRGIVSPIREERVFVLKAITDIRTSLQAAKFTRSLKNTLSKPFYIKARVKSTSVSALFFISLVSILLVTPRHADAGFFDNIFKFFGGSAPVAVASDAPSEGISMPLLGGQYASAAMSATAGEFDEGMSLQVSQDNALVSTRNPLGTLPRADSGQIVVYTVEQGDTPSAIAARFGISLNTLLWANELRSANAIKVGDSLIILPVTGVQYHVKKGDTIEGIAKKFKADVSEIVSFNGLAIGEGLIAGSEIIIPDGEISAVVSPSATASLPPSTVARFSGLPELQGFLMRPIAGGRNVRATKANPHGIHGFNGVDLATSCGLPVYAAAEGSVIIARTSGWNGGYGKYIVVSHANGVQTLYAHLSAIQTSVGAQVGQGTQIALLGSTGNSTGCHVHFEVRGAKNPF</sequence>
<dbReference type="CDD" id="cd00118">
    <property type="entry name" value="LysM"/>
    <property type="match status" value="2"/>
</dbReference>
<dbReference type="InterPro" id="IPR036779">
    <property type="entry name" value="LysM_dom_sf"/>
</dbReference>
<dbReference type="InterPro" id="IPR018392">
    <property type="entry name" value="LysM"/>
</dbReference>
<dbReference type="SUPFAM" id="SSF54106">
    <property type="entry name" value="LysM domain"/>
    <property type="match status" value="2"/>
</dbReference>
<dbReference type="EMBL" id="MHQM01000048">
    <property type="protein sequence ID" value="OHA02408.1"/>
    <property type="molecule type" value="Genomic_DNA"/>
</dbReference>
<dbReference type="PROSITE" id="PS51782">
    <property type="entry name" value="LYSM"/>
    <property type="match status" value="2"/>
</dbReference>
<comment type="caution">
    <text evidence="2">The sequence shown here is derived from an EMBL/GenBank/DDBJ whole genome shotgun (WGS) entry which is preliminary data.</text>
</comment>
<evidence type="ECO:0000313" key="3">
    <source>
        <dbReference type="Proteomes" id="UP000178510"/>
    </source>
</evidence>
<evidence type="ECO:0000259" key="1">
    <source>
        <dbReference type="PROSITE" id="PS51782"/>
    </source>
</evidence>
<dbReference type="AlphaFoldDB" id="A0A1G2KSI5"/>
<dbReference type="Proteomes" id="UP000178510">
    <property type="component" value="Unassembled WGS sequence"/>
</dbReference>
<proteinExistence type="predicted"/>
<accession>A0A1G2KSI5</accession>
<dbReference type="InterPro" id="IPR050570">
    <property type="entry name" value="Cell_wall_metabolism_enzyme"/>
</dbReference>